<reference evidence="8" key="1">
    <citation type="submission" date="2021-07" db="EMBL/GenBank/DDBJ databases">
        <title>Complete genome sequencing of a Clostridium isolate.</title>
        <authorList>
            <person name="Ueki A."/>
            <person name="Tonouchi A."/>
        </authorList>
    </citation>
    <scope>NUCLEOTIDE SEQUENCE [LARGE SCALE GENOMIC DNA]</scope>
    <source>
        <strain evidence="8">C5S11</strain>
    </source>
</reference>
<sequence>MKYEIKAISVGIAGGIGAGLIGIGGGIIMIPCMISFLGVSQHKAHATSLAAIAPLAVMSAAVYSSYGNLNIYLACVLAVGGVIGAYIGASLMPHVNATILQRLLGVLCIIMAIKMGVGF</sequence>
<feature type="transmembrane region" description="Helical" evidence="6">
    <location>
        <begin position="69"/>
        <end position="87"/>
    </location>
</feature>
<proteinExistence type="inferred from homology"/>
<accession>A0ABM7TC58</accession>
<evidence type="ECO:0000256" key="3">
    <source>
        <dbReference type="ARBA" id="ARBA00022692"/>
    </source>
</evidence>
<comment type="similarity">
    <text evidence="2 6">Belongs to the 4-toluene sulfonate uptake permease (TSUP) (TC 2.A.102) family.</text>
</comment>
<evidence type="ECO:0000313" key="7">
    <source>
        <dbReference type="EMBL" id="BCZ46552.1"/>
    </source>
</evidence>
<feature type="transmembrane region" description="Helical" evidence="6">
    <location>
        <begin position="44"/>
        <end position="63"/>
    </location>
</feature>
<dbReference type="PANTHER" id="PTHR43701:SF2">
    <property type="entry name" value="MEMBRANE TRANSPORTER PROTEIN YJNA-RELATED"/>
    <property type="match status" value="1"/>
</dbReference>
<dbReference type="EMBL" id="AP024849">
    <property type="protein sequence ID" value="BCZ46552.1"/>
    <property type="molecule type" value="Genomic_DNA"/>
</dbReference>
<feature type="transmembrane region" description="Helical" evidence="6">
    <location>
        <begin position="99"/>
        <end position="117"/>
    </location>
</feature>
<evidence type="ECO:0000313" key="8">
    <source>
        <dbReference type="Proteomes" id="UP000824633"/>
    </source>
</evidence>
<evidence type="ECO:0000256" key="6">
    <source>
        <dbReference type="RuleBase" id="RU363041"/>
    </source>
</evidence>
<dbReference type="RefSeq" id="WP_224038026.1">
    <property type="nucleotide sequence ID" value="NZ_AP024849.1"/>
</dbReference>
<name>A0ABM7TC58_9CLOT</name>
<protein>
    <recommendedName>
        <fullName evidence="6">Probable membrane transporter protein</fullName>
    </recommendedName>
</protein>
<keyword evidence="6" id="KW-1003">Cell membrane</keyword>
<evidence type="ECO:0000256" key="5">
    <source>
        <dbReference type="ARBA" id="ARBA00023136"/>
    </source>
</evidence>
<keyword evidence="8" id="KW-1185">Reference proteome</keyword>
<evidence type="ECO:0000256" key="1">
    <source>
        <dbReference type="ARBA" id="ARBA00004141"/>
    </source>
</evidence>
<organism evidence="7 8">
    <name type="scientific">Clostridium gelidum</name>
    <dbReference type="NCBI Taxonomy" id="704125"/>
    <lineage>
        <taxon>Bacteria</taxon>
        <taxon>Bacillati</taxon>
        <taxon>Bacillota</taxon>
        <taxon>Clostridia</taxon>
        <taxon>Eubacteriales</taxon>
        <taxon>Clostridiaceae</taxon>
        <taxon>Clostridium</taxon>
    </lineage>
</organism>
<comment type="subcellular location">
    <subcellularLocation>
        <location evidence="6">Cell membrane</location>
        <topology evidence="6">Multi-pass membrane protein</topology>
    </subcellularLocation>
    <subcellularLocation>
        <location evidence="1">Membrane</location>
        <topology evidence="1">Multi-pass membrane protein</topology>
    </subcellularLocation>
</comment>
<keyword evidence="5 6" id="KW-0472">Membrane</keyword>
<dbReference type="InterPro" id="IPR051598">
    <property type="entry name" value="TSUP/Inactive_protease-like"/>
</dbReference>
<feature type="transmembrane region" description="Helical" evidence="6">
    <location>
        <begin position="12"/>
        <end position="37"/>
    </location>
</feature>
<evidence type="ECO:0000256" key="2">
    <source>
        <dbReference type="ARBA" id="ARBA00009142"/>
    </source>
</evidence>
<keyword evidence="4 6" id="KW-1133">Transmembrane helix</keyword>
<dbReference type="PANTHER" id="PTHR43701">
    <property type="entry name" value="MEMBRANE TRANSPORTER PROTEIN MJ0441-RELATED"/>
    <property type="match status" value="1"/>
</dbReference>
<evidence type="ECO:0000256" key="4">
    <source>
        <dbReference type="ARBA" id="ARBA00022989"/>
    </source>
</evidence>
<dbReference type="InterPro" id="IPR002781">
    <property type="entry name" value="TM_pro_TauE-like"/>
</dbReference>
<keyword evidence="3 6" id="KW-0812">Transmembrane</keyword>
<gene>
    <name evidence="7" type="ORF">psyc5s11_26190</name>
</gene>
<dbReference type="Pfam" id="PF01925">
    <property type="entry name" value="TauE"/>
    <property type="match status" value="1"/>
</dbReference>
<dbReference type="Proteomes" id="UP000824633">
    <property type="component" value="Chromosome"/>
</dbReference>